<evidence type="ECO:0000256" key="2">
    <source>
        <dbReference type="ARBA" id="ARBA00023016"/>
    </source>
</evidence>
<evidence type="ECO:0000259" key="7">
    <source>
        <dbReference type="SMART" id="SM00415"/>
    </source>
</evidence>
<feature type="region of interest" description="Disordered" evidence="6">
    <location>
        <begin position="28"/>
        <end position="79"/>
    </location>
</feature>
<dbReference type="Gene3D" id="1.10.10.10">
    <property type="entry name" value="Winged helix-like DNA-binding domain superfamily/Winged helix DNA-binding domain"/>
    <property type="match status" value="1"/>
</dbReference>
<evidence type="ECO:0000313" key="9">
    <source>
        <dbReference type="Proteomes" id="UP001642260"/>
    </source>
</evidence>
<dbReference type="AlphaFoldDB" id="A0ABC8KKL6"/>
<dbReference type="InterPro" id="IPR036390">
    <property type="entry name" value="WH_DNA-bd_sf"/>
</dbReference>
<dbReference type="PANTHER" id="PTHR10015">
    <property type="entry name" value="HEAT SHOCK TRANSCRIPTION FACTOR"/>
    <property type="match status" value="1"/>
</dbReference>
<keyword evidence="4" id="KW-0539">Nucleus</keyword>
<organism evidence="8 9">
    <name type="scientific">Eruca vesicaria subsp. sativa</name>
    <name type="common">Garden rocket</name>
    <name type="synonym">Eruca sativa</name>
    <dbReference type="NCBI Taxonomy" id="29727"/>
    <lineage>
        <taxon>Eukaryota</taxon>
        <taxon>Viridiplantae</taxon>
        <taxon>Streptophyta</taxon>
        <taxon>Embryophyta</taxon>
        <taxon>Tracheophyta</taxon>
        <taxon>Spermatophyta</taxon>
        <taxon>Magnoliopsida</taxon>
        <taxon>eudicotyledons</taxon>
        <taxon>Gunneridae</taxon>
        <taxon>Pentapetalae</taxon>
        <taxon>rosids</taxon>
        <taxon>malvids</taxon>
        <taxon>Brassicales</taxon>
        <taxon>Brassicaceae</taxon>
        <taxon>Brassiceae</taxon>
        <taxon>Eruca</taxon>
    </lineage>
</organism>
<feature type="compositionally biased region" description="Polar residues" evidence="6">
    <location>
        <begin position="28"/>
        <end position="39"/>
    </location>
</feature>
<dbReference type="Proteomes" id="UP001642260">
    <property type="component" value="Unassembled WGS sequence"/>
</dbReference>
<sequence length="372" mass="42376">MTTILYAVRNLKSCIIRVENLHPSSASEFDIVNTPNTERNIGGSPTSQSPSLSSFSIKLSSDDGGSNSSQRPIGSKNAKIKRKIAEGNSSSVENLVSSNEKLLDILQESASSREKGFEIAQLRAQNQAKQLALKEMHEENKMLLTNLDSIVYSTTHFIYRIYDYESIFKIVLYILLKYTVFFLFHSRVLSLETFVTYGFTKTVFGSQVEYANNDFVSGQPERLEKISEPYVARVKPNMELDLKLNNDGKLRFEEYTSYGTVVLRFKGIYKMVDDPETNSFISWGPNGKSFIVLDHERCAGFVPYDLLEECSFTKTVSGSQMEFTSENFMAGKPELLEKIGEKHKPVRIAYFKKLRKRMDDLLRTFEKQALHN</sequence>
<evidence type="ECO:0000256" key="3">
    <source>
        <dbReference type="ARBA" id="ARBA00023125"/>
    </source>
</evidence>
<dbReference type="SUPFAM" id="SSF46785">
    <property type="entry name" value="Winged helix' DNA-binding domain"/>
    <property type="match status" value="1"/>
</dbReference>
<dbReference type="GO" id="GO:0005634">
    <property type="term" value="C:nucleus"/>
    <property type="evidence" value="ECO:0007669"/>
    <property type="project" value="UniProtKB-SubCell"/>
</dbReference>
<comment type="similarity">
    <text evidence="5">Belongs to the HSF family.</text>
</comment>
<keyword evidence="9" id="KW-1185">Reference proteome</keyword>
<gene>
    <name evidence="8" type="ORF">ERUC_LOCUS25493</name>
</gene>
<comment type="subcellular location">
    <subcellularLocation>
        <location evidence="1">Nucleus</location>
    </subcellularLocation>
</comment>
<reference evidence="8 9" key="1">
    <citation type="submission" date="2022-03" db="EMBL/GenBank/DDBJ databases">
        <authorList>
            <person name="Macdonald S."/>
            <person name="Ahmed S."/>
            <person name="Newling K."/>
        </authorList>
    </citation>
    <scope>NUCLEOTIDE SEQUENCE [LARGE SCALE GENOMIC DNA]</scope>
</reference>
<keyword evidence="2" id="KW-0346">Stress response</keyword>
<feature type="compositionally biased region" description="Low complexity" evidence="6">
    <location>
        <begin position="44"/>
        <end position="59"/>
    </location>
</feature>
<feature type="compositionally biased region" description="Polar residues" evidence="6">
    <location>
        <begin position="63"/>
        <end position="72"/>
    </location>
</feature>
<accession>A0ABC8KKL6</accession>
<dbReference type="EMBL" id="CAKOAT010271933">
    <property type="protein sequence ID" value="CAH8359737.1"/>
    <property type="molecule type" value="Genomic_DNA"/>
</dbReference>
<dbReference type="InterPro" id="IPR000232">
    <property type="entry name" value="HSF_DNA-bd"/>
</dbReference>
<evidence type="ECO:0000256" key="6">
    <source>
        <dbReference type="SAM" id="MobiDB-lite"/>
    </source>
</evidence>
<dbReference type="Pfam" id="PF00447">
    <property type="entry name" value="HSF_DNA-bind"/>
    <property type="match status" value="1"/>
</dbReference>
<proteinExistence type="inferred from homology"/>
<evidence type="ECO:0000256" key="4">
    <source>
        <dbReference type="ARBA" id="ARBA00023242"/>
    </source>
</evidence>
<dbReference type="Pfam" id="PF14303">
    <property type="entry name" value="NAM-associated"/>
    <property type="match status" value="1"/>
</dbReference>
<dbReference type="GO" id="GO:0003677">
    <property type="term" value="F:DNA binding"/>
    <property type="evidence" value="ECO:0007669"/>
    <property type="project" value="UniProtKB-KW"/>
</dbReference>
<dbReference type="PANTHER" id="PTHR10015:SF427">
    <property type="entry name" value="HEAT SHOCK FACTOR PROTEIN"/>
    <property type="match status" value="1"/>
</dbReference>
<comment type="caution">
    <text evidence="8">The sequence shown here is derived from an EMBL/GenBank/DDBJ whole genome shotgun (WGS) entry which is preliminary data.</text>
</comment>
<evidence type="ECO:0000313" key="8">
    <source>
        <dbReference type="EMBL" id="CAH8359737.1"/>
    </source>
</evidence>
<evidence type="ECO:0000256" key="5">
    <source>
        <dbReference type="RuleBase" id="RU004020"/>
    </source>
</evidence>
<evidence type="ECO:0000256" key="1">
    <source>
        <dbReference type="ARBA" id="ARBA00004123"/>
    </source>
</evidence>
<name>A0ABC8KKL6_ERUVS</name>
<feature type="domain" description="HSF-type DNA-binding" evidence="7">
    <location>
        <begin position="261"/>
        <end position="342"/>
    </location>
</feature>
<dbReference type="SMART" id="SM00415">
    <property type="entry name" value="HSF"/>
    <property type="match status" value="1"/>
</dbReference>
<keyword evidence="3" id="KW-0238">DNA-binding</keyword>
<dbReference type="InterPro" id="IPR036388">
    <property type="entry name" value="WH-like_DNA-bd_sf"/>
</dbReference>
<dbReference type="InterPro" id="IPR029466">
    <property type="entry name" value="NAM-associated_C"/>
</dbReference>
<protein>
    <recommendedName>
        <fullName evidence="7">HSF-type DNA-binding domain-containing protein</fullName>
    </recommendedName>
</protein>